<name>A0ABR1YZU3_9PEZI</name>
<feature type="compositionally biased region" description="Polar residues" evidence="1">
    <location>
        <begin position="18"/>
        <end position="27"/>
    </location>
</feature>
<evidence type="ECO:0000256" key="1">
    <source>
        <dbReference type="SAM" id="MobiDB-lite"/>
    </source>
</evidence>
<feature type="region of interest" description="Disordered" evidence="1">
    <location>
        <begin position="203"/>
        <end position="229"/>
    </location>
</feature>
<sequence>METKKKPSKSNTPTSKPASGQSQQASWLPQEASTLMRLPQEIRDMIYSELFFSIQISYSGHMDLGTTPNALALLRTCRRVHSEVGNSWVGKVLYKFGSSRGMLNKLANVSAETISLIRYMFVAGDCLRVPFEEDEVFYRLYEALGLLPGLKLDRLTVWACPPFCVAYQTVTKLINSGSGWKELHFTSPCSDFLSYEIDDEEEEDFDHDDYRRKPQPSDWQKQLYDRDGSLSSPSVAIYRAKTADVNVDMLDPDQRAPFEQRLKPGQTVEEFAKEFYDSLRTDDELLTKALVVVKRGHGVEYKQRYDPDNAIRVDVSKNTWPEIKTYLETRYPEFDHNLEEKEYYGVIG</sequence>
<reference evidence="2 3" key="1">
    <citation type="submission" date="2024-04" db="EMBL/GenBank/DDBJ databases">
        <title>Phyllosticta paracitricarpa is synonymous to the EU quarantine fungus P. citricarpa based on phylogenomic analyses.</title>
        <authorList>
            <consortium name="Lawrence Berkeley National Laboratory"/>
            <person name="Van Ingen-Buijs V.A."/>
            <person name="Van Westerhoven A.C."/>
            <person name="Haridas S."/>
            <person name="Skiadas P."/>
            <person name="Martin F."/>
            <person name="Groenewald J.Z."/>
            <person name="Crous P.W."/>
            <person name="Seidl M.F."/>
        </authorList>
    </citation>
    <scope>NUCLEOTIDE SEQUENCE [LARGE SCALE GENOMIC DNA]</scope>
    <source>
        <strain evidence="2 3">CBS 123374</strain>
    </source>
</reference>
<evidence type="ECO:0000313" key="3">
    <source>
        <dbReference type="Proteomes" id="UP001492380"/>
    </source>
</evidence>
<comment type="caution">
    <text evidence="2">The sequence shown here is derived from an EMBL/GenBank/DDBJ whole genome shotgun (WGS) entry which is preliminary data.</text>
</comment>
<protein>
    <recommendedName>
        <fullName evidence="4">F-box domain-containing protein</fullName>
    </recommendedName>
</protein>
<accession>A0ABR1YZU3</accession>
<dbReference type="PANTHER" id="PTHR38790">
    <property type="entry name" value="2EXR DOMAIN-CONTAINING PROTEIN-RELATED"/>
    <property type="match status" value="1"/>
</dbReference>
<feature type="region of interest" description="Disordered" evidence="1">
    <location>
        <begin position="1"/>
        <end position="27"/>
    </location>
</feature>
<dbReference type="EMBL" id="JBBWRZ010000002">
    <property type="protein sequence ID" value="KAK8244231.1"/>
    <property type="molecule type" value="Genomic_DNA"/>
</dbReference>
<gene>
    <name evidence="2" type="ORF">HDK90DRAFT_546861</name>
</gene>
<evidence type="ECO:0008006" key="4">
    <source>
        <dbReference type="Google" id="ProtNLM"/>
    </source>
</evidence>
<evidence type="ECO:0000313" key="2">
    <source>
        <dbReference type="EMBL" id="KAK8244231.1"/>
    </source>
</evidence>
<organism evidence="2 3">
    <name type="scientific">Phyllosticta capitalensis</name>
    <dbReference type="NCBI Taxonomy" id="121624"/>
    <lineage>
        <taxon>Eukaryota</taxon>
        <taxon>Fungi</taxon>
        <taxon>Dikarya</taxon>
        <taxon>Ascomycota</taxon>
        <taxon>Pezizomycotina</taxon>
        <taxon>Dothideomycetes</taxon>
        <taxon>Dothideomycetes incertae sedis</taxon>
        <taxon>Botryosphaeriales</taxon>
        <taxon>Phyllostictaceae</taxon>
        <taxon>Phyllosticta</taxon>
    </lineage>
</organism>
<dbReference type="Proteomes" id="UP001492380">
    <property type="component" value="Unassembled WGS sequence"/>
</dbReference>
<proteinExistence type="predicted"/>
<keyword evidence="3" id="KW-1185">Reference proteome</keyword>